<dbReference type="HOGENOM" id="CLU_028929_2_0_1"/>
<dbReference type="EMBL" id="CAOJ01001423">
    <property type="protein sequence ID" value="CCO27058.1"/>
    <property type="molecule type" value="Genomic_DNA"/>
</dbReference>
<comment type="cofactor">
    <cofactor evidence="1">
        <name>pyridoxal 5'-phosphate</name>
        <dbReference type="ChEBI" id="CHEBI:597326"/>
    </cofactor>
</comment>
<accession>M5BIS4</accession>
<dbReference type="GO" id="GO:0005783">
    <property type="term" value="C:endoplasmic reticulum"/>
    <property type="evidence" value="ECO:0007669"/>
    <property type="project" value="TreeGrafter"/>
</dbReference>
<gene>
    <name evidence="4" type="ORF">BN14_01092</name>
</gene>
<dbReference type="SUPFAM" id="SSF53383">
    <property type="entry name" value="PLP-dependent transferases"/>
    <property type="match status" value="1"/>
</dbReference>
<organism evidence="4 5">
    <name type="scientific">Thanatephorus cucumeris (strain AG1-IB / isolate 7/3/14)</name>
    <name type="common">Lettuce bottom rot fungus</name>
    <name type="synonym">Rhizoctonia solani</name>
    <dbReference type="NCBI Taxonomy" id="1108050"/>
    <lineage>
        <taxon>Eukaryota</taxon>
        <taxon>Fungi</taxon>
        <taxon>Dikarya</taxon>
        <taxon>Basidiomycota</taxon>
        <taxon>Agaricomycotina</taxon>
        <taxon>Agaricomycetes</taxon>
        <taxon>Cantharellales</taxon>
        <taxon>Ceratobasidiaceae</taxon>
        <taxon>Rhizoctonia</taxon>
        <taxon>Rhizoctonia solani AG-1</taxon>
    </lineage>
</organism>
<evidence type="ECO:0000256" key="3">
    <source>
        <dbReference type="ARBA" id="ARBA00023239"/>
    </source>
</evidence>
<dbReference type="Proteomes" id="UP000012065">
    <property type="component" value="Unassembled WGS sequence"/>
</dbReference>
<reference evidence="4 5" key="1">
    <citation type="journal article" date="2013" name="J. Biotechnol.">
        <title>Establishment and interpretation of the genome sequence of the phytopathogenic fungus Rhizoctonia solani AG1-IB isolate 7/3/14.</title>
        <authorList>
            <person name="Wibberg D.W."/>
            <person name="Jelonek L.J."/>
            <person name="Rupp O.R."/>
            <person name="Hennig M.H."/>
            <person name="Eikmeyer F.E."/>
            <person name="Goesmann A.G."/>
            <person name="Hartmann A.H."/>
            <person name="Borriss R.B."/>
            <person name="Grosch R.G."/>
            <person name="Puehler A.P."/>
            <person name="Schlueter A.S."/>
        </authorList>
    </citation>
    <scope>NUCLEOTIDE SEQUENCE [LARGE SCALE GENOMIC DNA]</scope>
    <source>
        <strain evidence="5">AG1-IB / isolate 7/3/14</strain>
    </source>
</reference>
<dbReference type="PANTHER" id="PTHR42735:SF6">
    <property type="entry name" value="SPHINGOSINE-1-PHOSPHATE LYASE 1"/>
    <property type="match status" value="1"/>
</dbReference>
<sequence length="193" mass="20800">MYRSADLRRYQYYLNPTWTGGVYASPSMSGSRPGSLIAGAWAAMQYMGQSGYEASCRDIVECRKKIEHAIRQEIPELRVLGKPVASVVAFASAETPAGEKLNVLEVGDLMSRRGWHLNALSNPAAVHIACTRLTVPMADQFVADLKDCIAEARGKPAGKGNMVALYGLGNSSAVGPALVSRLATMFLDTLYKA</sequence>
<dbReference type="GO" id="GO:0008117">
    <property type="term" value="F:sphinganine-1-phosphate aldolase activity"/>
    <property type="evidence" value="ECO:0007669"/>
    <property type="project" value="UniProtKB-EC"/>
</dbReference>
<evidence type="ECO:0000256" key="1">
    <source>
        <dbReference type="ARBA" id="ARBA00001933"/>
    </source>
</evidence>
<comment type="caution">
    <text evidence="4">The sequence shown here is derived from an EMBL/GenBank/DDBJ whole genome shotgun (WGS) entry which is preliminary data.</text>
</comment>
<dbReference type="AlphaFoldDB" id="M5BIS4"/>
<evidence type="ECO:0000313" key="5">
    <source>
        <dbReference type="Proteomes" id="UP000012065"/>
    </source>
</evidence>
<dbReference type="PANTHER" id="PTHR42735">
    <property type="match status" value="1"/>
</dbReference>
<name>M5BIS4_THACB</name>
<dbReference type="Gene3D" id="3.90.1150.10">
    <property type="entry name" value="Aspartate Aminotransferase, domain 1"/>
    <property type="match status" value="1"/>
</dbReference>
<dbReference type="InterPro" id="IPR015422">
    <property type="entry name" value="PyrdxlP-dep_Trfase_small"/>
</dbReference>
<protein>
    <submittedName>
        <fullName evidence="4">Sphinganine-1-phosphate aldolase</fullName>
        <ecNumber evidence="4">4.1.2.27</ecNumber>
    </submittedName>
</protein>
<keyword evidence="3 4" id="KW-0456">Lyase</keyword>
<dbReference type="InterPro" id="IPR015424">
    <property type="entry name" value="PyrdxlP-dep_Trfase"/>
</dbReference>
<keyword evidence="2" id="KW-0663">Pyridoxal phosphate</keyword>
<proteinExistence type="predicted"/>
<dbReference type="GO" id="GO:0016020">
    <property type="term" value="C:membrane"/>
    <property type="evidence" value="ECO:0007669"/>
    <property type="project" value="GOC"/>
</dbReference>
<dbReference type="InterPro" id="IPR050477">
    <property type="entry name" value="GrpII_AminoAcid_Decarb"/>
</dbReference>
<dbReference type="GO" id="GO:0030149">
    <property type="term" value="P:sphingolipid catabolic process"/>
    <property type="evidence" value="ECO:0007669"/>
    <property type="project" value="TreeGrafter"/>
</dbReference>
<evidence type="ECO:0000313" key="4">
    <source>
        <dbReference type="EMBL" id="CCO27058.1"/>
    </source>
</evidence>
<dbReference type="EC" id="4.1.2.27" evidence="4"/>
<evidence type="ECO:0000256" key="2">
    <source>
        <dbReference type="ARBA" id="ARBA00022898"/>
    </source>
</evidence>